<reference evidence="1 2" key="1">
    <citation type="journal article" date="2018" name="Sci. Rep.">
        <title>Genomic signatures of local adaptation to the degree of environmental predictability in rotifers.</title>
        <authorList>
            <person name="Franch-Gras L."/>
            <person name="Hahn C."/>
            <person name="Garcia-Roger E.M."/>
            <person name="Carmona M.J."/>
            <person name="Serra M."/>
            <person name="Gomez A."/>
        </authorList>
    </citation>
    <scope>NUCLEOTIDE SEQUENCE [LARGE SCALE GENOMIC DNA]</scope>
    <source>
        <strain evidence="1">HYR1</strain>
    </source>
</reference>
<proteinExistence type="predicted"/>
<name>A0A3M7T419_BRAPC</name>
<dbReference type="AlphaFoldDB" id="A0A3M7T419"/>
<organism evidence="1 2">
    <name type="scientific">Brachionus plicatilis</name>
    <name type="common">Marine rotifer</name>
    <name type="synonym">Brachionus muelleri</name>
    <dbReference type="NCBI Taxonomy" id="10195"/>
    <lineage>
        <taxon>Eukaryota</taxon>
        <taxon>Metazoa</taxon>
        <taxon>Spiralia</taxon>
        <taxon>Gnathifera</taxon>
        <taxon>Rotifera</taxon>
        <taxon>Eurotatoria</taxon>
        <taxon>Monogononta</taxon>
        <taxon>Pseudotrocha</taxon>
        <taxon>Ploima</taxon>
        <taxon>Brachionidae</taxon>
        <taxon>Brachionus</taxon>
    </lineage>
</organism>
<keyword evidence="2" id="KW-1185">Reference proteome</keyword>
<dbReference type="Proteomes" id="UP000276133">
    <property type="component" value="Unassembled WGS sequence"/>
</dbReference>
<dbReference type="EMBL" id="REGN01000349">
    <property type="protein sequence ID" value="RNA42578.1"/>
    <property type="molecule type" value="Genomic_DNA"/>
</dbReference>
<comment type="caution">
    <text evidence="1">The sequence shown here is derived from an EMBL/GenBank/DDBJ whole genome shotgun (WGS) entry which is preliminary data.</text>
</comment>
<gene>
    <name evidence="1" type="ORF">BpHYR1_039824</name>
</gene>
<evidence type="ECO:0000313" key="1">
    <source>
        <dbReference type="EMBL" id="RNA42578.1"/>
    </source>
</evidence>
<protein>
    <submittedName>
        <fullName evidence="1">Uncharacterized protein</fullName>
    </submittedName>
</protein>
<evidence type="ECO:0000313" key="2">
    <source>
        <dbReference type="Proteomes" id="UP000276133"/>
    </source>
</evidence>
<accession>A0A3M7T419</accession>
<sequence length="163" mass="17604">MSCRIKLERLLGPDGAGRGRVVSNASKKLSVVNRSLVAPPASMCADGAAAVSDLNMYLEANTMPKTVHCMATAQKSITNMTSLRAAFTWFLLSRNLRSPGMVQTAFMMRMARDTSSLGSTRNTNMDIPKLCAVSITRTKSIILSVGHGLLPNNDLNMLSQNKI</sequence>